<dbReference type="InterPro" id="IPR035680">
    <property type="entry name" value="Clx_II_MBL"/>
</dbReference>
<feature type="binding site" evidence="7">
    <location>
        <position position="54"/>
    </location>
    <ligand>
        <name>Zn(2+)</name>
        <dbReference type="ChEBI" id="CHEBI:29105"/>
        <label>1</label>
    </ligand>
</feature>
<dbReference type="InterPro" id="IPR050110">
    <property type="entry name" value="Glyoxalase_II_hydrolase"/>
</dbReference>
<comment type="cofactor">
    <cofactor evidence="7">
        <name>Zn(2+)</name>
        <dbReference type="ChEBI" id="CHEBI:29105"/>
    </cofactor>
    <text evidence="7">Binds 2 Zn(2+) ions per subunit.</text>
</comment>
<dbReference type="InterPro" id="IPR032282">
    <property type="entry name" value="HAGH_C"/>
</dbReference>
<dbReference type="Gene3D" id="3.60.15.10">
    <property type="entry name" value="Ribonuclease Z/Hydroxyacylglutathione hydrolase-like"/>
    <property type="match status" value="1"/>
</dbReference>
<dbReference type="Pfam" id="PF00753">
    <property type="entry name" value="Lactamase_B"/>
    <property type="match status" value="1"/>
</dbReference>
<evidence type="ECO:0000259" key="8">
    <source>
        <dbReference type="SMART" id="SM00849"/>
    </source>
</evidence>
<dbReference type="EMBL" id="VFRR01000016">
    <property type="protein sequence ID" value="TPE51280.1"/>
    <property type="molecule type" value="Genomic_DNA"/>
</dbReference>
<evidence type="ECO:0000256" key="7">
    <source>
        <dbReference type="HAMAP-Rule" id="MF_01374"/>
    </source>
</evidence>
<keyword evidence="4 7" id="KW-0479">Metal-binding</keyword>
<dbReference type="NCBIfam" id="TIGR03413">
    <property type="entry name" value="GSH_gloB"/>
    <property type="match status" value="1"/>
</dbReference>
<evidence type="ECO:0000256" key="6">
    <source>
        <dbReference type="ARBA" id="ARBA00022833"/>
    </source>
</evidence>
<dbReference type="UniPathway" id="UPA00619">
    <property type="reaction ID" value="UER00676"/>
</dbReference>
<keyword evidence="6 7" id="KW-0862">Zinc</keyword>
<feature type="binding site" evidence="7">
    <location>
        <position position="110"/>
    </location>
    <ligand>
        <name>Zn(2+)</name>
        <dbReference type="ChEBI" id="CHEBI:29105"/>
        <label>1</label>
    </ligand>
</feature>
<comment type="catalytic activity">
    <reaction evidence="1 7">
        <text>an S-(2-hydroxyacyl)glutathione + H2O = a 2-hydroxy carboxylate + glutathione + H(+)</text>
        <dbReference type="Rhea" id="RHEA:21864"/>
        <dbReference type="ChEBI" id="CHEBI:15377"/>
        <dbReference type="ChEBI" id="CHEBI:15378"/>
        <dbReference type="ChEBI" id="CHEBI:57925"/>
        <dbReference type="ChEBI" id="CHEBI:58896"/>
        <dbReference type="ChEBI" id="CHEBI:71261"/>
        <dbReference type="EC" id="3.1.2.6"/>
    </reaction>
</comment>
<evidence type="ECO:0000256" key="4">
    <source>
        <dbReference type="ARBA" id="ARBA00022723"/>
    </source>
</evidence>
<dbReference type="InterPro" id="IPR001279">
    <property type="entry name" value="Metallo-B-lactamas"/>
</dbReference>
<dbReference type="SUPFAM" id="SSF56281">
    <property type="entry name" value="Metallo-hydrolase/oxidoreductase"/>
    <property type="match status" value="1"/>
</dbReference>
<dbReference type="EC" id="3.1.2.6" evidence="7"/>
<evidence type="ECO:0000256" key="3">
    <source>
        <dbReference type="ARBA" id="ARBA00006759"/>
    </source>
</evidence>
<name>A0A501WSE8_9GAMM</name>
<reference evidence="9 10" key="1">
    <citation type="submission" date="2019-06" db="EMBL/GenBank/DDBJ databases">
        <title>A novel bacterium of genus Marinomonas, isolated from coastal sand.</title>
        <authorList>
            <person name="Huang H."/>
            <person name="Mo K."/>
            <person name="Hu Y."/>
        </authorList>
    </citation>
    <scope>NUCLEOTIDE SEQUENCE [LARGE SCALE GENOMIC DNA]</scope>
    <source>
        <strain evidence="9 10">HB171799</strain>
    </source>
</reference>
<keyword evidence="10" id="KW-1185">Reference proteome</keyword>
<evidence type="ECO:0000256" key="5">
    <source>
        <dbReference type="ARBA" id="ARBA00022801"/>
    </source>
</evidence>
<feature type="binding site" evidence="7">
    <location>
        <position position="131"/>
    </location>
    <ligand>
        <name>Zn(2+)</name>
        <dbReference type="ChEBI" id="CHEBI:29105"/>
        <label>2</label>
    </ligand>
</feature>
<feature type="binding site" evidence="7">
    <location>
        <position position="59"/>
    </location>
    <ligand>
        <name>Zn(2+)</name>
        <dbReference type="ChEBI" id="CHEBI:29105"/>
        <label>2</label>
    </ligand>
</feature>
<dbReference type="GO" id="GO:0046872">
    <property type="term" value="F:metal ion binding"/>
    <property type="evidence" value="ECO:0007669"/>
    <property type="project" value="UniProtKB-KW"/>
</dbReference>
<comment type="caution">
    <text evidence="9">The sequence shown here is derived from an EMBL/GenBank/DDBJ whole genome shotgun (WGS) entry which is preliminary data.</text>
</comment>
<dbReference type="PANTHER" id="PTHR43705">
    <property type="entry name" value="HYDROXYACYLGLUTATHIONE HYDROLASE"/>
    <property type="match status" value="1"/>
</dbReference>
<dbReference type="PANTHER" id="PTHR43705:SF1">
    <property type="entry name" value="HYDROXYACYLGLUTATHIONE HYDROLASE GLOB"/>
    <property type="match status" value="1"/>
</dbReference>
<dbReference type="InterPro" id="IPR036866">
    <property type="entry name" value="RibonucZ/Hydroxyglut_hydro"/>
</dbReference>
<dbReference type="AlphaFoldDB" id="A0A501WSE8"/>
<dbReference type="GO" id="GO:0019243">
    <property type="term" value="P:methylglyoxal catabolic process to D-lactate via S-lactoyl-glutathione"/>
    <property type="evidence" value="ECO:0007669"/>
    <property type="project" value="UniProtKB-UniRule"/>
</dbReference>
<dbReference type="Pfam" id="PF16123">
    <property type="entry name" value="HAGH_C"/>
    <property type="match status" value="1"/>
</dbReference>
<dbReference type="HAMAP" id="MF_01374">
    <property type="entry name" value="Glyoxalase_2"/>
    <property type="match status" value="1"/>
</dbReference>
<comment type="similarity">
    <text evidence="3 7">Belongs to the metallo-beta-lactamase superfamily. Glyoxalase II family.</text>
</comment>
<dbReference type="CDD" id="cd07723">
    <property type="entry name" value="hydroxyacylglutathione_hydrolase_MBL-fold"/>
    <property type="match status" value="1"/>
</dbReference>
<feature type="binding site" evidence="7">
    <location>
        <position position="58"/>
    </location>
    <ligand>
        <name>Zn(2+)</name>
        <dbReference type="ChEBI" id="CHEBI:29105"/>
        <label>2</label>
    </ligand>
</feature>
<comment type="pathway">
    <text evidence="2 7">Secondary metabolite metabolism; methylglyoxal degradation; (R)-lactate from methylglyoxal: step 2/2.</text>
</comment>
<feature type="domain" description="Metallo-beta-lactamase" evidence="8">
    <location>
        <begin position="11"/>
        <end position="169"/>
    </location>
</feature>
<keyword evidence="5 7" id="KW-0378">Hydrolase</keyword>
<proteinExistence type="inferred from homology"/>
<dbReference type="InterPro" id="IPR017782">
    <property type="entry name" value="Hydroxyacylglutathione_Hdrlase"/>
</dbReference>
<dbReference type="RefSeq" id="WP_140588777.1">
    <property type="nucleotide sequence ID" value="NZ_VFRR01000016.1"/>
</dbReference>
<dbReference type="SMART" id="SM00849">
    <property type="entry name" value="Lactamase_B"/>
    <property type="match status" value="1"/>
</dbReference>
<accession>A0A501WSE8</accession>
<sequence length="258" mass="28827">MTFFPLPAFNDNYIWTYRDPHAQGVWVVDPGDGQVVMNYCQRVGEPLLGILITHKHNDHIGGVAMLRQQFDCPVYGPSNLAADIVTHPLGEGDQVVVGQHKFTVWEIPGHTLEHICYVSQANEHKLLLSGDTLFRGGCGRVFEGTYEQMCQAMSRFLSLADDTEVFGTHEYTLANYRFALAIDPHNPMLIAAQQDAQSSRDTGQPTLPTTIGLERATNPFLRFDRDDIVERAASLISSPVPALPDQRFGVIRRAKDEF</sequence>
<dbReference type="PIRSF" id="PIRSF005457">
    <property type="entry name" value="Glx"/>
    <property type="match status" value="1"/>
</dbReference>
<dbReference type="GO" id="GO:0004416">
    <property type="term" value="F:hydroxyacylglutathione hydrolase activity"/>
    <property type="evidence" value="ECO:0007669"/>
    <property type="project" value="UniProtKB-UniRule"/>
</dbReference>
<comment type="function">
    <text evidence="7">Thiolesterase that catalyzes the hydrolysis of S-D-lactoyl-glutathione to form glutathione and D-lactic acid.</text>
</comment>
<gene>
    <name evidence="7 9" type="primary">gloB</name>
    <name evidence="9" type="ORF">FJM67_09565</name>
</gene>
<evidence type="ECO:0000256" key="1">
    <source>
        <dbReference type="ARBA" id="ARBA00001623"/>
    </source>
</evidence>
<feature type="binding site" evidence="7">
    <location>
        <position position="169"/>
    </location>
    <ligand>
        <name>Zn(2+)</name>
        <dbReference type="ChEBI" id="CHEBI:29105"/>
        <label>2</label>
    </ligand>
</feature>
<evidence type="ECO:0000256" key="2">
    <source>
        <dbReference type="ARBA" id="ARBA00004963"/>
    </source>
</evidence>
<evidence type="ECO:0000313" key="9">
    <source>
        <dbReference type="EMBL" id="TPE51280.1"/>
    </source>
</evidence>
<feature type="binding site" evidence="7">
    <location>
        <position position="56"/>
    </location>
    <ligand>
        <name>Zn(2+)</name>
        <dbReference type="ChEBI" id="CHEBI:29105"/>
        <label>1</label>
    </ligand>
</feature>
<feature type="binding site" evidence="7">
    <location>
        <position position="131"/>
    </location>
    <ligand>
        <name>Zn(2+)</name>
        <dbReference type="ChEBI" id="CHEBI:29105"/>
        <label>1</label>
    </ligand>
</feature>
<comment type="subunit">
    <text evidence="7">Monomer.</text>
</comment>
<dbReference type="OrthoDB" id="9802248at2"/>
<evidence type="ECO:0000313" key="10">
    <source>
        <dbReference type="Proteomes" id="UP000315901"/>
    </source>
</evidence>
<protein>
    <recommendedName>
        <fullName evidence="7">Hydroxyacylglutathione hydrolase</fullName>
        <ecNumber evidence="7">3.1.2.6</ecNumber>
    </recommendedName>
    <alternativeName>
        <fullName evidence="7">Glyoxalase II</fullName>
        <shortName evidence="7">Glx II</shortName>
    </alternativeName>
</protein>
<dbReference type="Proteomes" id="UP000315901">
    <property type="component" value="Unassembled WGS sequence"/>
</dbReference>
<organism evidence="9 10">
    <name type="scientific">Maribrevibacterium harenarium</name>
    <dbReference type="NCBI Taxonomy" id="2589817"/>
    <lineage>
        <taxon>Bacteria</taxon>
        <taxon>Pseudomonadati</taxon>
        <taxon>Pseudomonadota</taxon>
        <taxon>Gammaproteobacteria</taxon>
        <taxon>Oceanospirillales</taxon>
        <taxon>Oceanospirillaceae</taxon>
        <taxon>Maribrevibacterium</taxon>
    </lineage>
</organism>